<evidence type="ECO:0000256" key="13">
    <source>
        <dbReference type="ARBA" id="ARBA00023136"/>
    </source>
</evidence>
<dbReference type="InterPro" id="IPR025669">
    <property type="entry name" value="AAA_dom"/>
</dbReference>
<comment type="catalytic activity">
    <reaction evidence="15">
        <text>L-tyrosyl-[protein] + ATP = O-phospho-L-tyrosyl-[protein] + ADP + H(+)</text>
        <dbReference type="Rhea" id="RHEA:10596"/>
        <dbReference type="Rhea" id="RHEA-COMP:10136"/>
        <dbReference type="Rhea" id="RHEA-COMP:20101"/>
        <dbReference type="ChEBI" id="CHEBI:15378"/>
        <dbReference type="ChEBI" id="CHEBI:30616"/>
        <dbReference type="ChEBI" id="CHEBI:46858"/>
        <dbReference type="ChEBI" id="CHEBI:61978"/>
        <dbReference type="ChEBI" id="CHEBI:456216"/>
        <dbReference type="EC" id="2.7.10.2"/>
    </reaction>
</comment>
<keyword evidence="5" id="KW-1003">Cell membrane</keyword>
<evidence type="ECO:0000256" key="14">
    <source>
        <dbReference type="ARBA" id="ARBA00023137"/>
    </source>
</evidence>
<evidence type="ECO:0000256" key="6">
    <source>
        <dbReference type="ARBA" id="ARBA00022519"/>
    </source>
</evidence>
<dbReference type="GO" id="GO:0005524">
    <property type="term" value="F:ATP binding"/>
    <property type="evidence" value="ECO:0007669"/>
    <property type="project" value="UniProtKB-KW"/>
</dbReference>
<comment type="similarity">
    <text evidence="3">Belongs to the etk/wzc family.</text>
</comment>
<sequence>MHQGNLPFNDRLAVNAKGQTDADNFIDVEHLLAMAQRQAKTVAIIAAIGLMLGIVSLIFSTSYYTAGTSILLDDNLGKLADEPSPMPANAQTDATILSQIAILKSTELAAKVVDRENLTENATFMNPPRSLLSRIKGTVQSVVQMFGGGAEETANISGSAGRRMYAASILQRNLNVERQGRSFVIDLNYTSNDADLAGRITRAYADVYLADQLDANFDATQRATIWLQSRLVNLKESSQKAALDVERYRAANGLTSAKGALVSEQQLSDLNSQFILAQADTARALAQYNQYKSIVDSGPEAAVSNAAVLSDQSNTSVVSTLRTRYLTITKRIQEITNLYGEDHPQAVSLRTEQQEVGRQIFQELKQMTASLHNQYEVAQSRETSLKDSLERVTGVTSTANESLVHLRELEQKSQALSDLYQTYLKRYQEASQQQSFPIAKARIISVASKPTDPSSPKTKMVLAASLLLGLFAGAGIGAWREFRERFFRVGEEVRALLGVKFLGYLPVVSGAGDAGSRNSSSDDQGPAPRVTNMMRVAIDAPASAFAETLRSAKIAADVVLQGRESKVIGIISVLPNEGKSTIAANFAGLLAANGAKTLLIDGDLRNPGLTRALSLAPQKGLVEVIVGELPWQSAVKIDSKTKLAILPAVVPRHLSHTSELLCCAGMKNLLEEARGIFEYIIVDLPPLGPVVDSKAFAPLADGFVMVTEWGVTPRALVRSMLQAETQITPKVLGLVLNKADMKRLAKYSSYGSSEHFMDRYSSYYLDDTGSASSKS</sequence>
<proteinExistence type="inferred from homology"/>
<feature type="domain" description="AAA" evidence="18">
    <location>
        <begin position="572"/>
        <end position="695"/>
    </location>
</feature>
<dbReference type="InterPro" id="IPR005700">
    <property type="entry name" value="EPS_ExoP-like"/>
</dbReference>
<keyword evidence="6" id="KW-0997">Cell inner membrane</keyword>
<dbReference type="Pfam" id="PF13807">
    <property type="entry name" value="GNVR"/>
    <property type="match status" value="1"/>
</dbReference>
<evidence type="ECO:0000256" key="15">
    <source>
        <dbReference type="ARBA" id="ARBA00051245"/>
    </source>
</evidence>
<protein>
    <recommendedName>
        <fullName evidence="4">non-specific protein-tyrosine kinase</fullName>
        <ecNumber evidence="4">2.7.10.2</ecNumber>
    </recommendedName>
</protein>
<evidence type="ECO:0000313" key="21">
    <source>
        <dbReference type="Proteomes" id="UP000239434"/>
    </source>
</evidence>
<dbReference type="InterPro" id="IPR003856">
    <property type="entry name" value="LPS_length_determ_N"/>
</dbReference>
<evidence type="ECO:0000259" key="19">
    <source>
        <dbReference type="Pfam" id="PF13807"/>
    </source>
</evidence>
<reference evidence="20 21" key="1">
    <citation type="submission" date="2018-02" db="EMBL/GenBank/DDBJ databases">
        <title>The draft genome of Phyllobacterium sp. 1N-3.</title>
        <authorList>
            <person name="Liu L."/>
            <person name="Li L."/>
            <person name="Zhang X."/>
            <person name="Wang T."/>
            <person name="Liang L."/>
        </authorList>
    </citation>
    <scope>NUCLEOTIDE SEQUENCE [LARGE SCALE GENOMIC DNA]</scope>
    <source>
        <strain evidence="20 21">1N-3</strain>
    </source>
</reference>
<keyword evidence="14" id="KW-0829">Tyrosine-protein kinase</keyword>
<dbReference type="GO" id="GO:0005886">
    <property type="term" value="C:plasma membrane"/>
    <property type="evidence" value="ECO:0007669"/>
    <property type="project" value="UniProtKB-SubCell"/>
</dbReference>
<dbReference type="InterPro" id="IPR005702">
    <property type="entry name" value="Wzc-like_C"/>
</dbReference>
<dbReference type="InterPro" id="IPR027417">
    <property type="entry name" value="P-loop_NTPase"/>
</dbReference>
<evidence type="ECO:0000256" key="16">
    <source>
        <dbReference type="SAM" id="Phobius"/>
    </source>
</evidence>
<dbReference type="Proteomes" id="UP000239434">
    <property type="component" value="Unassembled WGS sequence"/>
</dbReference>
<keyword evidence="13 16" id="KW-0472">Membrane</keyword>
<comment type="subcellular location">
    <subcellularLocation>
        <location evidence="1">Cell inner membrane</location>
        <topology evidence="1">Multi-pass membrane protein</topology>
    </subcellularLocation>
</comment>
<dbReference type="NCBIfam" id="TIGR01007">
    <property type="entry name" value="eps_fam"/>
    <property type="match status" value="1"/>
</dbReference>
<evidence type="ECO:0000256" key="12">
    <source>
        <dbReference type="ARBA" id="ARBA00022989"/>
    </source>
</evidence>
<keyword evidence="9" id="KW-0547">Nucleotide-binding</keyword>
<evidence type="ECO:0000256" key="3">
    <source>
        <dbReference type="ARBA" id="ARBA00008883"/>
    </source>
</evidence>
<dbReference type="SUPFAM" id="SSF52540">
    <property type="entry name" value="P-loop containing nucleoside triphosphate hydrolases"/>
    <property type="match status" value="1"/>
</dbReference>
<dbReference type="CDD" id="cd05387">
    <property type="entry name" value="BY-kinase"/>
    <property type="match status" value="1"/>
</dbReference>
<keyword evidence="10" id="KW-0418">Kinase</keyword>
<evidence type="ECO:0000256" key="10">
    <source>
        <dbReference type="ARBA" id="ARBA00022777"/>
    </source>
</evidence>
<evidence type="ECO:0000256" key="8">
    <source>
        <dbReference type="ARBA" id="ARBA00022692"/>
    </source>
</evidence>
<name>A0A2S9IPT2_9HYPH</name>
<dbReference type="InterPro" id="IPR050445">
    <property type="entry name" value="Bact_polysacc_biosynth/exp"/>
</dbReference>
<evidence type="ECO:0000313" key="20">
    <source>
        <dbReference type="EMBL" id="PRD42538.1"/>
    </source>
</evidence>
<dbReference type="InterPro" id="IPR032807">
    <property type="entry name" value="GNVR"/>
</dbReference>
<evidence type="ECO:0000256" key="2">
    <source>
        <dbReference type="ARBA" id="ARBA00007316"/>
    </source>
</evidence>
<feature type="transmembrane region" description="Helical" evidence="16">
    <location>
        <begin position="42"/>
        <end position="64"/>
    </location>
</feature>
<dbReference type="RefSeq" id="WP_105742870.1">
    <property type="nucleotide sequence ID" value="NZ_PVBR01000011.1"/>
</dbReference>
<accession>A0A2S9IPT2</accession>
<evidence type="ECO:0000256" key="5">
    <source>
        <dbReference type="ARBA" id="ARBA00022475"/>
    </source>
</evidence>
<evidence type="ECO:0000259" key="17">
    <source>
        <dbReference type="Pfam" id="PF02706"/>
    </source>
</evidence>
<evidence type="ECO:0000259" key="18">
    <source>
        <dbReference type="Pfam" id="PF13614"/>
    </source>
</evidence>
<evidence type="ECO:0000256" key="1">
    <source>
        <dbReference type="ARBA" id="ARBA00004429"/>
    </source>
</evidence>
<keyword evidence="8 16" id="KW-0812">Transmembrane</keyword>
<keyword evidence="7" id="KW-0808">Transferase</keyword>
<dbReference type="Gene3D" id="3.40.50.300">
    <property type="entry name" value="P-loop containing nucleotide triphosphate hydrolases"/>
    <property type="match status" value="1"/>
</dbReference>
<dbReference type="PANTHER" id="PTHR32309">
    <property type="entry name" value="TYROSINE-PROTEIN KINASE"/>
    <property type="match status" value="1"/>
</dbReference>
<gene>
    <name evidence="20" type="ORF">C5748_15650</name>
</gene>
<evidence type="ECO:0000256" key="7">
    <source>
        <dbReference type="ARBA" id="ARBA00022679"/>
    </source>
</evidence>
<keyword evidence="12 16" id="KW-1133">Transmembrane helix</keyword>
<dbReference type="EC" id="2.7.10.2" evidence="4"/>
<evidence type="ECO:0000256" key="11">
    <source>
        <dbReference type="ARBA" id="ARBA00022840"/>
    </source>
</evidence>
<dbReference type="AlphaFoldDB" id="A0A2S9IPT2"/>
<keyword evidence="11" id="KW-0067">ATP-binding</keyword>
<evidence type="ECO:0000256" key="4">
    <source>
        <dbReference type="ARBA" id="ARBA00011903"/>
    </source>
</evidence>
<feature type="domain" description="Tyrosine-protein kinase G-rich" evidence="19">
    <location>
        <begin position="408"/>
        <end position="480"/>
    </location>
</feature>
<dbReference type="Pfam" id="PF02706">
    <property type="entry name" value="Wzz"/>
    <property type="match status" value="1"/>
</dbReference>
<feature type="domain" description="Polysaccharide chain length determinant N-terminal" evidence="17">
    <location>
        <begin position="25"/>
        <end position="114"/>
    </location>
</feature>
<comment type="caution">
    <text evidence="20">The sequence shown here is derived from an EMBL/GenBank/DDBJ whole genome shotgun (WGS) entry which is preliminary data.</text>
</comment>
<dbReference type="EMBL" id="PVBR01000011">
    <property type="protein sequence ID" value="PRD42538.1"/>
    <property type="molecule type" value="Genomic_DNA"/>
</dbReference>
<keyword evidence="21" id="KW-1185">Reference proteome</keyword>
<dbReference type="GO" id="GO:0004715">
    <property type="term" value="F:non-membrane spanning protein tyrosine kinase activity"/>
    <property type="evidence" value="ECO:0007669"/>
    <property type="project" value="UniProtKB-EC"/>
</dbReference>
<evidence type="ECO:0000256" key="9">
    <source>
        <dbReference type="ARBA" id="ARBA00022741"/>
    </source>
</evidence>
<dbReference type="Pfam" id="PF13614">
    <property type="entry name" value="AAA_31"/>
    <property type="match status" value="1"/>
</dbReference>
<dbReference type="PANTHER" id="PTHR32309:SF13">
    <property type="entry name" value="FERRIC ENTEROBACTIN TRANSPORT PROTEIN FEPE"/>
    <property type="match status" value="1"/>
</dbReference>
<dbReference type="NCBIfam" id="TIGR01005">
    <property type="entry name" value="eps_transp_fam"/>
    <property type="match status" value="1"/>
</dbReference>
<comment type="similarity">
    <text evidence="2">Belongs to the CpsD/CapB family.</text>
</comment>
<organism evidence="20 21">
    <name type="scientific">Phyllobacterium phragmitis</name>
    <dbReference type="NCBI Taxonomy" id="2670329"/>
    <lineage>
        <taxon>Bacteria</taxon>
        <taxon>Pseudomonadati</taxon>
        <taxon>Pseudomonadota</taxon>
        <taxon>Alphaproteobacteria</taxon>
        <taxon>Hyphomicrobiales</taxon>
        <taxon>Phyllobacteriaceae</taxon>
        <taxon>Phyllobacterium</taxon>
    </lineage>
</organism>